<organism evidence="1 2">
    <name type="scientific">Entomophthora muscae</name>
    <dbReference type="NCBI Taxonomy" id="34485"/>
    <lineage>
        <taxon>Eukaryota</taxon>
        <taxon>Fungi</taxon>
        <taxon>Fungi incertae sedis</taxon>
        <taxon>Zoopagomycota</taxon>
        <taxon>Entomophthoromycotina</taxon>
        <taxon>Entomophthoromycetes</taxon>
        <taxon>Entomophthorales</taxon>
        <taxon>Entomophthoraceae</taxon>
        <taxon>Entomophthora</taxon>
    </lineage>
</organism>
<gene>
    <name evidence="1" type="ORF">DSO57_1010400</name>
</gene>
<comment type="caution">
    <text evidence="1">The sequence shown here is derived from an EMBL/GenBank/DDBJ whole genome shotgun (WGS) entry which is preliminary data.</text>
</comment>
<protein>
    <submittedName>
        <fullName evidence="1">Uncharacterized protein</fullName>
    </submittedName>
</protein>
<name>A0ACC2RL82_9FUNG</name>
<evidence type="ECO:0000313" key="2">
    <source>
        <dbReference type="Proteomes" id="UP001165960"/>
    </source>
</evidence>
<evidence type="ECO:0000313" key="1">
    <source>
        <dbReference type="EMBL" id="KAJ9050850.1"/>
    </source>
</evidence>
<dbReference type="Proteomes" id="UP001165960">
    <property type="component" value="Unassembled WGS sequence"/>
</dbReference>
<sequence length="150" mass="16686">MPDPHIASLTDQVATLQGEIKYLRQRLSNSEDLSSESEDEEEGEVVNTPAHDNHSCCPGLEGQSWVNFVRALDQLAKVTNDVADRQDALEREIQNLSCFTGNCGKFDSLKLTPLYLTNVKYQGVECRICESISIFGLTNFKLIFTSNLGV</sequence>
<reference evidence="1" key="1">
    <citation type="submission" date="2022-04" db="EMBL/GenBank/DDBJ databases">
        <title>Genome of the entomopathogenic fungus Entomophthora muscae.</title>
        <authorList>
            <person name="Elya C."/>
            <person name="Lovett B.R."/>
            <person name="Lee E."/>
            <person name="Macias A.M."/>
            <person name="Hajek A.E."/>
            <person name="De Bivort B.L."/>
            <person name="Kasson M.T."/>
            <person name="De Fine Licht H.H."/>
            <person name="Stajich J.E."/>
        </authorList>
    </citation>
    <scope>NUCLEOTIDE SEQUENCE</scope>
    <source>
        <strain evidence="1">Berkeley</strain>
    </source>
</reference>
<accession>A0ACC2RL82</accession>
<dbReference type="EMBL" id="QTSX02007134">
    <property type="protein sequence ID" value="KAJ9050850.1"/>
    <property type="molecule type" value="Genomic_DNA"/>
</dbReference>
<proteinExistence type="predicted"/>
<keyword evidence="2" id="KW-1185">Reference proteome</keyword>